<feature type="transmembrane region" description="Helical" evidence="6">
    <location>
        <begin position="215"/>
        <end position="233"/>
    </location>
</feature>
<feature type="transmembrane region" description="Helical" evidence="6">
    <location>
        <begin position="114"/>
        <end position="134"/>
    </location>
</feature>
<keyword evidence="4 6" id="KW-1133">Transmembrane helix</keyword>
<feature type="transmembrane region" description="Helical" evidence="6">
    <location>
        <begin position="84"/>
        <end position="108"/>
    </location>
</feature>
<feature type="transmembrane region" description="Helical" evidence="6">
    <location>
        <begin position="327"/>
        <end position="345"/>
    </location>
</feature>
<dbReference type="EMBL" id="MHHS01000021">
    <property type="protein sequence ID" value="OGY37045.1"/>
    <property type="molecule type" value="Genomic_DNA"/>
</dbReference>
<feature type="transmembrane region" description="Helical" evidence="6">
    <location>
        <begin position="253"/>
        <end position="275"/>
    </location>
</feature>
<keyword evidence="5 6" id="KW-0472">Membrane</keyword>
<feature type="transmembrane region" description="Helical" evidence="6">
    <location>
        <begin position="366"/>
        <end position="384"/>
    </location>
</feature>
<evidence type="ECO:0000256" key="5">
    <source>
        <dbReference type="ARBA" id="ARBA00023136"/>
    </source>
</evidence>
<keyword evidence="3 6" id="KW-0812">Transmembrane</keyword>
<evidence type="ECO:0000256" key="3">
    <source>
        <dbReference type="ARBA" id="ARBA00022692"/>
    </source>
</evidence>
<feature type="transmembrane region" description="Helical" evidence="6">
    <location>
        <begin position="296"/>
        <end position="315"/>
    </location>
</feature>
<proteinExistence type="predicted"/>
<evidence type="ECO:0000256" key="6">
    <source>
        <dbReference type="SAM" id="Phobius"/>
    </source>
</evidence>
<feature type="transmembrane region" description="Helical" evidence="6">
    <location>
        <begin position="173"/>
        <end position="194"/>
    </location>
</feature>
<keyword evidence="2" id="KW-1003">Cell membrane</keyword>
<dbReference type="Pfam" id="PF13692">
    <property type="entry name" value="Glyco_trans_1_4"/>
    <property type="match status" value="1"/>
</dbReference>
<comment type="caution">
    <text evidence="7">The sequence shown here is derived from an EMBL/GenBank/DDBJ whole genome shotgun (WGS) entry which is preliminary data.</text>
</comment>
<dbReference type="Pfam" id="PF13440">
    <property type="entry name" value="Polysacc_synt_3"/>
    <property type="match status" value="1"/>
</dbReference>
<dbReference type="SUPFAM" id="SSF53756">
    <property type="entry name" value="UDP-Glycosyltransferase/glycogen phosphorylase"/>
    <property type="match status" value="1"/>
</dbReference>
<gene>
    <name evidence="7" type="ORF">A3E36_00440</name>
</gene>
<sequence>MNLGKIQLLSVSTKAITTVLGIIQSIIIIRVLSPTEFGITGLVMSIGGVIGVSQHLGIVDGAIREIAVRKNKDEIGKVFWVSHIARQMVTIPLSLLLALLAGVIATRIYHRPEIVPFIQIFAAVLILQGLQDVLGATLTGMKKFVSLYAIQIITATVNIAVFGYLTWKYHVQGFFWAIIITTLLMVVLIAGIVAKELAGHLRFPNIKEIKQYGKNLLHISVYMYISRIFYVIWQRLPLLILGGVITGDQLGYLNISLTFGSKLIILAAALSEVNLSWMSTLFATSKEKFLHIAEHTMHRVLLLLSLITITLVFFIPEILHIVIRKAAYYPAAPFIIIMTMAFFLYSLLDIGTSSVFVPANKPKMRALTFGILTLVAAVGSWGALYATSSITVAVITMCVSAVIAYLFMIALAYKMFRIRLVLMRMWILLAILGAASTFLYANPPLLARIFVYALVLLYILTEIYRHIAADDRDHVASTSPVRIICFAGALYDQPSWTNRQHIMAQLSKRYPVLYVEPRIWIVRYIAEHFFQPKKIFQFFLRSMRYEEKSPSMFIKSQWNLIPGSREFSWISKINHHLNKKSVRRSAETLGFLDHATVLWIYDTEAAEYLSEFQEAVVVYDCVDNHASQAGVNRNVKRVHMEERAILKRSDLVAVTSKHLFKLKRKHAKNVQLVLNAGDVALYEQPIANQATQKAKDALKNISHPILGSVGALDSYKYDFDLLVASAEKNPNWHFVFVGAPIVDKKTPILKKLTKLPNVHMIGSISREDVPAYVQHFDICLIPYKNNEYNRSSFPLKFWEFMATGKPIIATGLPELQEYDPLIGYATSSAQFDKLIAHHLDQKNTASAQRKTLAHQHGWGQRAKELEKLLLAITKQK</sequence>
<evidence type="ECO:0000256" key="1">
    <source>
        <dbReference type="ARBA" id="ARBA00004651"/>
    </source>
</evidence>
<dbReference type="Gene3D" id="3.40.50.2000">
    <property type="entry name" value="Glycogen Phosphorylase B"/>
    <property type="match status" value="1"/>
</dbReference>
<feature type="transmembrane region" description="Helical" evidence="6">
    <location>
        <begin position="390"/>
        <end position="413"/>
    </location>
</feature>
<evidence type="ECO:0008006" key="9">
    <source>
        <dbReference type="Google" id="ProtNLM"/>
    </source>
</evidence>
<evidence type="ECO:0000256" key="2">
    <source>
        <dbReference type="ARBA" id="ARBA00022475"/>
    </source>
</evidence>
<dbReference type="Proteomes" id="UP000177941">
    <property type="component" value="Unassembled WGS sequence"/>
</dbReference>
<dbReference type="InterPro" id="IPR050833">
    <property type="entry name" value="Poly_Biosynth_Transport"/>
</dbReference>
<dbReference type="AlphaFoldDB" id="A0A1G1XAF8"/>
<dbReference type="PANTHER" id="PTHR30250">
    <property type="entry name" value="PST FAMILY PREDICTED COLANIC ACID TRANSPORTER"/>
    <property type="match status" value="1"/>
</dbReference>
<feature type="transmembrane region" description="Helical" evidence="6">
    <location>
        <begin position="39"/>
        <end position="63"/>
    </location>
</feature>
<name>A0A1G1XAF8_9BACT</name>
<protein>
    <recommendedName>
        <fullName evidence="9">Polysaccharide biosynthesis protein C-terminal domain-containing protein</fullName>
    </recommendedName>
</protein>
<dbReference type="GO" id="GO:0005886">
    <property type="term" value="C:plasma membrane"/>
    <property type="evidence" value="ECO:0007669"/>
    <property type="project" value="UniProtKB-SubCell"/>
</dbReference>
<feature type="transmembrane region" description="Helical" evidence="6">
    <location>
        <begin position="420"/>
        <end position="439"/>
    </location>
</feature>
<reference evidence="7 8" key="1">
    <citation type="journal article" date="2016" name="Nat. Commun.">
        <title>Thousands of microbial genomes shed light on interconnected biogeochemical processes in an aquifer system.</title>
        <authorList>
            <person name="Anantharaman K."/>
            <person name="Brown C.T."/>
            <person name="Hug L.A."/>
            <person name="Sharon I."/>
            <person name="Castelle C.J."/>
            <person name="Probst A.J."/>
            <person name="Thomas B.C."/>
            <person name="Singh A."/>
            <person name="Wilkins M.J."/>
            <person name="Karaoz U."/>
            <person name="Brodie E.L."/>
            <person name="Williams K.H."/>
            <person name="Hubbard S.S."/>
            <person name="Banfield J.F."/>
        </authorList>
    </citation>
    <scope>NUCLEOTIDE SEQUENCE [LARGE SCALE GENOMIC DNA]</scope>
</reference>
<feature type="transmembrane region" description="Helical" evidence="6">
    <location>
        <begin position="146"/>
        <end position="167"/>
    </location>
</feature>
<evidence type="ECO:0000313" key="8">
    <source>
        <dbReference type="Proteomes" id="UP000177941"/>
    </source>
</evidence>
<organism evidence="7 8">
    <name type="scientific">Candidatus Andersenbacteria bacterium RIFCSPHIGHO2_12_FULL_45_11b</name>
    <dbReference type="NCBI Taxonomy" id="1797282"/>
    <lineage>
        <taxon>Bacteria</taxon>
        <taxon>Candidatus Anderseniibacteriota</taxon>
    </lineage>
</organism>
<feature type="transmembrane region" description="Helical" evidence="6">
    <location>
        <begin position="12"/>
        <end position="33"/>
    </location>
</feature>
<evidence type="ECO:0000313" key="7">
    <source>
        <dbReference type="EMBL" id="OGY37045.1"/>
    </source>
</evidence>
<dbReference type="PANTHER" id="PTHR30250:SF11">
    <property type="entry name" value="O-ANTIGEN TRANSPORTER-RELATED"/>
    <property type="match status" value="1"/>
</dbReference>
<comment type="subcellular location">
    <subcellularLocation>
        <location evidence="1">Cell membrane</location>
        <topology evidence="1">Multi-pass membrane protein</topology>
    </subcellularLocation>
</comment>
<evidence type="ECO:0000256" key="4">
    <source>
        <dbReference type="ARBA" id="ARBA00022989"/>
    </source>
</evidence>
<accession>A0A1G1XAF8</accession>